<dbReference type="InterPro" id="IPR042274">
    <property type="entry name" value="YycH/YycI_2"/>
</dbReference>
<keyword evidence="1" id="KW-0812">Transmembrane</keyword>
<gene>
    <name evidence="3" type="ORF">SAMN05444126_13813</name>
</gene>
<feature type="transmembrane region" description="Helical" evidence="1">
    <location>
        <begin position="7"/>
        <end position="25"/>
    </location>
</feature>
<dbReference type="OrthoDB" id="2382185at2"/>
<dbReference type="InterPro" id="IPR009996">
    <property type="entry name" value="YycH"/>
</dbReference>
<dbReference type="AlphaFoldDB" id="A0A1H9WL05"/>
<keyword evidence="1" id="KW-1133">Transmembrane helix</keyword>
<dbReference type="CDD" id="cd15787">
    <property type="entry name" value="YycH_N"/>
    <property type="match status" value="1"/>
</dbReference>
<evidence type="ECO:0000256" key="1">
    <source>
        <dbReference type="SAM" id="Phobius"/>
    </source>
</evidence>
<name>A0A1H9WL05_9BACI</name>
<proteinExistence type="predicted"/>
<evidence type="ECO:0000259" key="2">
    <source>
        <dbReference type="Pfam" id="PF07435"/>
    </source>
</evidence>
<dbReference type="RefSeq" id="WP_093074978.1">
    <property type="nucleotide sequence ID" value="NZ_FOGV01000038.1"/>
</dbReference>
<dbReference type="EMBL" id="FOGV01000038">
    <property type="protein sequence ID" value="SES34596.1"/>
    <property type="molecule type" value="Genomic_DNA"/>
</dbReference>
<dbReference type="Pfam" id="PF07435">
    <property type="entry name" value="YycH"/>
    <property type="match status" value="1"/>
</dbReference>
<feature type="domain" description="Regulatory protein YycH" evidence="2">
    <location>
        <begin position="3"/>
        <end position="446"/>
    </location>
</feature>
<organism evidence="3 4">
    <name type="scientific">Salisediminibacterium halotolerans</name>
    <dbReference type="NCBI Taxonomy" id="517425"/>
    <lineage>
        <taxon>Bacteria</taxon>
        <taxon>Bacillati</taxon>
        <taxon>Bacillota</taxon>
        <taxon>Bacilli</taxon>
        <taxon>Bacillales</taxon>
        <taxon>Bacillaceae</taxon>
        <taxon>Salisediminibacterium</taxon>
    </lineage>
</organism>
<dbReference type="Gene3D" id="3.30.310.160">
    <property type="entry name" value="YycH protein, domain 2"/>
    <property type="match status" value="1"/>
</dbReference>
<dbReference type="STRING" id="1464123.SAMN05444126_13813"/>
<keyword evidence="1" id="KW-0472">Membrane</keyword>
<sequence length="457" mass="52858">MIEMIKTGVLWVLIVSSIVMTWMLWSYQPDYRSTNEEPDESYVEIEDIGESRSLSAVIHPREVISHQGENIDYISSKDNLYETVLDELQDVEIDYLVQRGNHNAPALDRSIDNAIELIFDEAVPGEIMEEILTIEDNDLPLEQIDRLVAAENDSSVGAEVVLQFVDIEHEQIYEADTDISAGQLDDIRESGEGASASAEPRVFEEDPESEFQQVRYVLTEELTVNQYTYETTDLSPQAFRQVLFSDPDFVEEYHQTGNENAYTDGNRMMHILDDGMILSFSQTDVHNGIRAGDDHIIDDTRSFVNGHSGWTDTFYWDDFTEYDTEEHVSYRMHVDGIPVMSSNTNQSEYYMMEMERRGEDITEYTRPLYQLAEEPIDTETDRELAPFSEVETFIEENESFAVDEVQDIQIGHYMNRNRSFSAFEPSWFVLVRDRWMELEMHERDDSDDPEVTADGLE</sequence>
<reference evidence="4" key="1">
    <citation type="submission" date="2016-10" db="EMBL/GenBank/DDBJ databases">
        <authorList>
            <person name="de Groot N.N."/>
        </authorList>
    </citation>
    <scope>NUCLEOTIDE SEQUENCE [LARGE SCALE GENOMIC DNA]</scope>
    <source>
        <strain evidence="4">10nlg</strain>
    </source>
</reference>
<comment type="caution">
    <text evidence="3">The sequence shown here is derived from an EMBL/GenBank/DDBJ whole genome shotgun (WGS) entry which is preliminary data.</text>
</comment>
<protein>
    <submittedName>
        <fullName evidence="3">Two-component signal transduction system YycFG, regulatory protein YycH</fullName>
    </submittedName>
</protein>
<dbReference type="Proteomes" id="UP000199318">
    <property type="component" value="Unassembled WGS sequence"/>
</dbReference>
<evidence type="ECO:0000313" key="4">
    <source>
        <dbReference type="Proteomes" id="UP000199318"/>
    </source>
</evidence>
<evidence type="ECO:0000313" key="3">
    <source>
        <dbReference type="EMBL" id="SES34596.1"/>
    </source>
</evidence>
<accession>A0A1H9WL05</accession>
<keyword evidence="4" id="KW-1185">Reference proteome</keyword>